<reference evidence="5 6" key="1">
    <citation type="submission" date="2019-12" db="EMBL/GenBank/DDBJ databases">
        <title>Genomic-based taxomic classification of the family Erythrobacteraceae.</title>
        <authorList>
            <person name="Xu L."/>
        </authorList>
    </citation>
    <scope>NUCLEOTIDE SEQUENCE [LARGE SCALE GENOMIC DNA]</scope>
    <source>
        <strain evidence="5 6">MCCC 1K02066</strain>
    </source>
</reference>
<dbReference type="GO" id="GO:0043565">
    <property type="term" value="F:sequence-specific DNA binding"/>
    <property type="evidence" value="ECO:0007669"/>
    <property type="project" value="InterPro"/>
</dbReference>
<dbReference type="SUPFAM" id="SSF54909">
    <property type="entry name" value="Dimeric alpha+beta barrel"/>
    <property type="match status" value="1"/>
</dbReference>
<organism evidence="5 6">
    <name type="scientific">Croceibacterium soli</name>
    <dbReference type="NCBI Taxonomy" id="1739690"/>
    <lineage>
        <taxon>Bacteria</taxon>
        <taxon>Pseudomonadati</taxon>
        <taxon>Pseudomonadota</taxon>
        <taxon>Alphaproteobacteria</taxon>
        <taxon>Sphingomonadales</taxon>
        <taxon>Erythrobacteraceae</taxon>
        <taxon>Croceibacterium</taxon>
    </lineage>
</organism>
<keyword evidence="2" id="KW-0238">DNA-binding</keyword>
<dbReference type="PROSITE" id="PS00519">
    <property type="entry name" value="HTH_ASNC_1"/>
    <property type="match status" value="1"/>
</dbReference>
<keyword evidence="1" id="KW-0805">Transcription regulation</keyword>
<dbReference type="InterPro" id="IPR000485">
    <property type="entry name" value="AsnC-type_HTH_dom"/>
</dbReference>
<comment type="caution">
    <text evidence="5">The sequence shown here is derived from an EMBL/GenBank/DDBJ whole genome shotgun (WGS) entry which is preliminary data.</text>
</comment>
<dbReference type="InterPro" id="IPR036390">
    <property type="entry name" value="WH_DNA-bd_sf"/>
</dbReference>
<proteinExistence type="predicted"/>
<dbReference type="Proteomes" id="UP000469159">
    <property type="component" value="Unassembled WGS sequence"/>
</dbReference>
<dbReference type="PANTHER" id="PTHR30154">
    <property type="entry name" value="LEUCINE-RESPONSIVE REGULATORY PROTEIN"/>
    <property type="match status" value="1"/>
</dbReference>
<dbReference type="AlphaFoldDB" id="A0A6I4V0S8"/>
<dbReference type="InterPro" id="IPR011008">
    <property type="entry name" value="Dimeric_a/b-barrel"/>
</dbReference>
<dbReference type="RefSeq" id="WP_160747442.1">
    <property type="nucleotide sequence ID" value="NZ_WTYK01000008.1"/>
</dbReference>
<gene>
    <name evidence="5" type="ORF">GRI75_13195</name>
</gene>
<dbReference type="InterPro" id="IPR019885">
    <property type="entry name" value="Tscrpt_reg_HTH_AsnC-type_CS"/>
</dbReference>
<protein>
    <submittedName>
        <fullName evidence="5">AsnC family transcriptional regulator</fullName>
    </submittedName>
</protein>
<dbReference type="SUPFAM" id="SSF46785">
    <property type="entry name" value="Winged helix' DNA-binding domain"/>
    <property type="match status" value="1"/>
</dbReference>
<feature type="domain" description="HTH asnC-type" evidence="4">
    <location>
        <begin position="4"/>
        <end position="65"/>
    </location>
</feature>
<keyword evidence="6" id="KW-1185">Reference proteome</keyword>
<dbReference type="PRINTS" id="PR00033">
    <property type="entry name" value="HTHASNC"/>
</dbReference>
<dbReference type="SMART" id="SM00344">
    <property type="entry name" value="HTH_ASNC"/>
    <property type="match status" value="1"/>
</dbReference>
<keyword evidence="3" id="KW-0804">Transcription</keyword>
<sequence length="157" mass="17691">MAALDRLDVKLLRKVQADSSLSLAELAAEVGLSSNACWKRLKRLGADGYIQRRVAILDRRKLGLGTTAFVLVRTDQHDDAWARTFADAIAGISEVVEFYRMSGEVDYLLKILCSGIEDYDRIYKKIIRAVKLRDVSAFFAMEQIKFTTEVPLDCVEV</sequence>
<evidence type="ECO:0000256" key="1">
    <source>
        <dbReference type="ARBA" id="ARBA00023015"/>
    </source>
</evidence>
<dbReference type="Pfam" id="PF01037">
    <property type="entry name" value="AsnC_trans_reg"/>
    <property type="match status" value="1"/>
</dbReference>
<dbReference type="GO" id="GO:0043200">
    <property type="term" value="P:response to amino acid"/>
    <property type="evidence" value="ECO:0007669"/>
    <property type="project" value="TreeGrafter"/>
</dbReference>
<dbReference type="PROSITE" id="PS50956">
    <property type="entry name" value="HTH_ASNC_2"/>
    <property type="match status" value="1"/>
</dbReference>
<dbReference type="Gene3D" id="3.30.70.920">
    <property type="match status" value="1"/>
</dbReference>
<dbReference type="PANTHER" id="PTHR30154:SF17">
    <property type="entry name" value="DNA-BINDING TRANSCRIPTIONAL ACTIVATOR DECR"/>
    <property type="match status" value="1"/>
</dbReference>
<evidence type="ECO:0000259" key="4">
    <source>
        <dbReference type="PROSITE" id="PS50956"/>
    </source>
</evidence>
<name>A0A6I4V0S8_9SPHN</name>
<dbReference type="EMBL" id="WTYK01000008">
    <property type="protein sequence ID" value="MXP42595.1"/>
    <property type="molecule type" value="Genomic_DNA"/>
</dbReference>
<evidence type="ECO:0000256" key="2">
    <source>
        <dbReference type="ARBA" id="ARBA00023125"/>
    </source>
</evidence>
<dbReference type="GO" id="GO:0005829">
    <property type="term" value="C:cytosol"/>
    <property type="evidence" value="ECO:0007669"/>
    <property type="project" value="TreeGrafter"/>
</dbReference>
<dbReference type="OrthoDB" id="9812082at2"/>
<evidence type="ECO:0000313" key="5">
    <source>
        <dbReference type="EMBL" id="MXP42595.1"/>
    </source>
</evidence>
<dbReference type="Pfam" id="PF13412">
    <property type="entry name" value="HTH_24"/>
    <property type="match status" value="1"/>
</dbReference>
<dbReference type="Gene3D" id="1.10.10.10">
    <property type="entry name" value="Winged helix-like DNA-binding domain superfamily/Winged helix DNA-binding domain"/>
    <property type="match status" value="1"/>
</dbReference>
<dbReference type="InterPro" id="IPR036388">
    <property type="entry name" value="WH-like_DNA-bd_sf"/>
</dbReference>
<dbReference type="InterPro" id="IPR019888">
    <property type="entry name" value="Tscrpt_reg_AsnC-like"/>
</dbReference>
<dbReference type="InterPro" id="IPR019887">
    <property type="entry name" value="Tscrpt_reg_AsnC/Lrp_C"/>
</dbReference>
<evidence type="ECO:0000256" key="3">
    <source>
        <dbReference type="ARBA" id="ARBA00023163"/>
    </source>
</evidence>
<evidence type="ECO:0000313" key="6">
    <source>
        <dbReference type="Proteomes" id="UP000469159"/>
    </source>
</evidence>
<accession>A0A6I4V0S8</accession>